<proteinExistence type="predicted"/>
<dbReference type="AlphaFoldDB" id="R4KD29"/>
<dbReference type="SUPFAM" id="SSF47336">
    <property type="entry name" value="ACP-like"/>
    <property type="match status" value="1"/>
</dbReference>
<keyword evidence="2" id="KW-1185">Reference proteome</keyword>
<reference evidence="1 2" key="1">
    <citation type="submission" date="2012-01" db="EMBL/GenBank/DDBJ databases">
        <title>Complete sequence of plasmid of Clostridium pasteurianum BC1.</title>
        <authorList>
            <consortium name="US DOE Joint Genome Institute"/>
            <person name="Lucas S."/>
            <person name="Han J."/>
            <person name="Lapidus A."/>
            <person name="Cheng J.-F."/>
            <person name="Goodwin L."/>
            <person name="Pitluck S."/>
            <person name="Peters L."/>
            <person name="Mikhailova N."/>
            <person name="Teshima H."/>
            <person name="Detter J.C."/>
            <person name="Han C."/>
            <person name="Tapia R."/>
            <person name="Land M."/>
            <person name="Hauser L."/>
            <person name="Kyrpides N."/>
            <person name="Ivanova N."/>
            <person name="Pagani I."/>
            <person name="Dunn J."/>
            <person name="Taghavi S."/>
            <person name="Francis A."/>
            <person name="van der Lelie D."/>
            <person name="Woyke T."/>
        </authorList>
    </citation>
    <scope>NUCLEOTIDE SEQUENCE [LARGE SCALE GENOMIC DNA]</scope>
    <source>
        <strain evidence="1 2">BC1</strain>
        <plasmid evidence="1 2">pCLOPA01</plasmid>
    </source>
</reference>
<accession>R4KD29</accession>
<dbReference type="PATRIC" id="fig|86416.3.peg.4920"/>
<dbReference type="KEGG" id="cpas:Clopa_4932"/>
<evidence type="ECO:0000313" key="2">
    <source>
        <dbReference type="Proteomes" id="UP000013523"/>
    </source>
</evidence>
<dbReference type="InterPro" id="IPR036736">
    <property type="entry name" value="ACP-like_sf"/>
</dbReference>
<gene>
    <name evidence="1" type="ORF">Clopa_4932</name>
</gene>
<dbReference type="RefSeq" id="WP_015617867.1">
    <property type="nucleotide sequence ID" value="NC_021183.1"/>
</dbReference>
<geneLocation type="plasmid" evidence="1 2">
    <name>pCLOPA01</name>
</geneLocation>
<keyword evidence="1" id="KW-0614">Plasmid</keyword>
<dbReference type="Gene3D" id="1.10.1200.10">
    <property type="entry name" value="ACP-like"/>
    <property type="match status" value="1"/>
</dbReference>
<dbReference type="EMBL" id="CP003262">
    <property type="protein sequence ID" value="AGK99601.1"/>
    <property type="molecule type" value="Genomic_DNA"/>
</dbReference>
<evidence type="ECO:0008006" key="3">
    <source>
        <dbReference type="Google" id="ProtNLM"/>
    </source>
</evidence>
<dbReference type="Proteomes" id="UP000013523">
    <property type="component" value="Plasmid pCLOPA01"/>
</dbReference>
<sequence>MKNLSENNSINIALNSIFKSKFNIDLFNCDDEIDINDNLLGNKLKFRARDLIYLIYYIEKEFNIDISINDIDNIKFNTINNIIYIINKKLSENEQDVI</sequence>
<organism evidence="1 2">
    <name type="scientific">Clostridium pasteurianum BC1</name>
    <dbReference type="NCBI Taxonomy" id="86416"/>
    <lineage>
        <taxon>Bacteria</taxon>
        <taxon>Bacillati</taxon>
        <taxon>Bacillota</taxon>
        <taxon>Clostridia</taxon>
        <taxon>Eubacteriales</taxon>
        <taxon>Clostridiaceae</taxon>
        <taxon>Clostridium</taxon>
    </lineage>
</organism>
<protein>
    <recommendedName>
        <fullName evidence="3">Carrier domain-containing protein</fullName>
    </recommendedName>
</protein>
<dbReference type="HOGENOM" id="CLU_180016_0_0_9"/>
<dbReference type="OrthoDB" id="1739662at2"/>
<evidence type="ECO:0000313" key="1">
    <source>
        <dbReference type="EMBL" id="AGK99601.1"/>
    </source>
</evidence>
<name>R4KD29_CLOPA</name>